<evidence type="ECO:0000259" key="10">
    <source>
        <dbReference type="PROSITE" id="PS50023"/>
    </source>
</evidence>
<dbReference type="InterPro" id="IPR050453">
    <property type="entry name" value="LIM_Homeobox_TF"/>
</dbReference>
<dbReference type="FunFam" id="2.10.110.10:FF:000033">
    <property type="entry name" value="LIM/homeobox protein Lhx9 isoform X2"/>
    <property type="match status" value="1"/>
</dbReference>
<feature type="domain" description="LIM zinc-binding" evidence="10">
    <location>
        <begin position="70"/>
        <end position="132"/>
    </location>
</feature>
<evidence type="ECO:0000256" key="8">
    <source>
        <dbReference type="ARBA" id="ARBA00023242"/>
    </source>
</evidence>
<evidence type="ECO:0000256" key="4">
    <source>
        <dbReference type="ARBA" id="ARBA00022833"/>
    </source>
</evidence>
<dbReference type="GO" id="GO:0046872">
    <property type="term" value="F:metal ion binding"/>
    <property type="evidence" value="ECO:0007669"/>
    <property type="project" value="UniProtKB-KW"/>
</dbReference>
<evidence type="ECO:0000313" key="13">
    <source>
        <dbReference type="WBParaSite" id="SBAD_0001250401-mRNA-1"/>
    </source>
</evidence>
<dbReference type="FunFam" id="2.10.110.10:FF:000136">
    <property type="entry name" value="LIM domain family"/>
    <property type="match status" value="1"/>
</dbReference>
<dbReference type="GO" id="GO:0000977">
    <property type="term" value="F:RNA polymerase II transcription regulatory region sequence-specific DNA binding"/>
    <property type="evidence" value="ECO:0007669"/>
    <property type="project" value="TreeGrafter"/>
</dbReference>
<reference evidence="11 12" key="2">
    <citation type="submission" date="2018-11" db="EMBL/GenBank/DDBJ databases">
        <authorList>
            <consortium name="Pathogen Informatics"/>
        </authorList>
    </citation>
    <scope>NUCLEOTIDE SEQUENCE [LARGE SCALE GENOMIC DNA]</scope>
</reference>
<evidence type="ECO:0000256" key="1">
    <source>
        <dbReference type="ARBA" id="ARBA00004123"/>
    </source>
</evidence>
<protein>
    <submittedName>
        <fullName evidence="13">LIM zinc-binding domain-containing protein</fullName>
    </submittedName>
</protein>
<reference evidence="13" key="1">
    <citation type="submission" date="2016-06" db="UniProtKB">
        <authorList>
            <consortium name="WormBaseParasite"/>
        </authorList>
    </citation>
    <scope>IDENTIFICATION</scope>
</reference>
<evidence type="ECO:0000313" key="12">
    <source>
        <dbReference type="Proteomes" id="UP000270296"/>
    </source>
</evidence>
<keyword evidence="7" id="KW-0371">Homeobox</keyword>
<evidence type="ECO:0000313" key="11">
    <source>
        <dbReference type="EMBL" id="VDP45430.1"/>
    </source>
</evidence>
<dbReference type="GO" id="GO:0005634">
    <property type="term" value="C:nucleus"/>
    <property type="evidence" value="ECO:0007669"/>
    <property type="project" value="UniProtKB-SubCell"/>
</dbReference>
<dbReference type="SMART" id="SM00132">
    <property type="entry name" value="LIM"/>
    <property type="match status" value="2"/>
</dbReference>
<keyword evidence="12" id="KW-1185">Reference proteome</keyword>
<dbReference type="OrthoDB" id="9990008at2759"/>
<gene>
    <name evidence="11" type="ORF">SBAD_LOCUS12099</name>
</gene>
<dbReference type="WBParaSite" id="SBAD_0001250401-mRNA-1">
    <property type="protein sequence ID" value="SBAD_0001250401-mRNA-1"/>
    <property type="gene ID" value="SBAD_0001250401"/>
</dbReference>
<keyword evidence="3" id="KW-0677">Repeat</keyword>
<dbReference type="Gene3D" id="2.10.110.10">
    <property type="entry name" value="Cysteine Rich Protein"/>
    <property type="match status" value="2"/>
</dbReference>
<keyword evidence="8" id="KW-0539">Nucleus</keyword>
<accession>A0A183J8A1</accession>
<evidence type="ECO:0000256" key="6">
    <source>
        <dbReference type="ARBA" id="ARBA00023125"/>
    </source>
</evidence>
<comment type="subcellular location">
    <subcellularLocation>
        <location evidence="1">Nucleus</location>
    </subcellularLocation>
</comment>
<sequence>MNYCFPASLCAGCQLKIKDQFYLLVADLTWHIQCLRCCVCRVSLETELTCFTREGLIFCKEDYYKQFSKRCTRCNRILSPKDLVMRAKEHIFHVHCFSCIDCAVPLMPGELFGLGQNGILYCKEHCSSVLDLSGFRTTAAAGGNGNGSIGSGSGATSCIERPQCDFTLFHPVSDVRKTKMMRRKTTAKFSNLCSGNLFP</sequence>
<evidence type="ECO:0000256" key="3">
    <source>
        <dbReference type="ARBA" id="ARBA00022737"/>
    </source>
</evidence>
<evidence type="ECO:0000256" key="7">
    <source>
        <dbReference type="ARBA" id="ARBA00023155"/>
    </source>
</evidence>
<dbReference type="GO" id="GO:0000981">
    <property type="term" value="F:DNA-binding transcription factor activity, RNA polymerase II-specific"/>
    <property type="evidence" value="ECO:0007669"/>
    <property type="project" value="TreeGrafter"/>
</dbReference>
<evidence type="ECO:0000256" key="5">
    <source>
        <dbReference type="ARBA" id="ARBA00023038"/>
    </source>
</evidence>
<evidence type="ECO:0000256" key="9">
    <source>
        <dbReference type="PROSITE-ProRule" id="PRU00125"/>
    </source>
</evidence>
<dbReference type="InterPro" id="IPR001781">
    <property type="entry name" value="Znf_LIM"/>
</dbReference>
<dbReference type="PROSITE" id="PS00478">
    <property type="entry name" value="LIM_DOMAIN_1"/>
    <property type="match status" value="2"/>
</dbReference>
<dbReference type="Pfam" id="PF00412">
    <property type="entry name" value="LIM"/>
    <property type="match status" value="2"/>
</dbReference>
<dbReference type="PROSITE" id="PS50023">
    <property type="entry name" value="LIM_DOMAIN_2"/>
    <property type="match status" value="2"/>
</dbReference>
<organism evidence="13">
    <name type="scientific">Soboliphyme baturini</name>
    <dbReference type="NCBI Taxonomy" id="241478"/>
    <lineage>
        <taxon>Eukaryota</taxon>
        <taxon>Metazoa</taxon>
        <taxon>Ecdysozoa</taxon>
        <taxon>Nematoda</taxon>
        <taxon>Enoplea</taxon>
        <taxon>Dorylaimia</taxon>
        <taxon>Dioctophymatida</taxon>
        <taxon>Dioctophymatoidea</taxon>
        <taxon>Soboliphymatidae</taxon>
        <taxon>Soboliphyme</taxon>
    </lineage>
</organism>
<name>A0A183J8A1_9BILA</name>
<keyword evidence="5 9" id="KW-0440">LIM domain</keyword>
<dbReference type="Proteomes" id="UP000270296">
    <property type="component" value="Unassembled WGS sequence"/>
</dbReference>
<dbReference type="GO" id="GO:0007409">
    <property type="term" value="P:axonogenesis"/>
    <property type="evidence" value="ECO:0007669"/>
    <property type="project" value="UniProtKB-ARBA"/>
</dbReference>
<keyword evidence="6" id="KW-0238">DNA-binding</keyword>
<dbReference type="SUPFAM" id="SSF57716">
    <property type="entry name" value="Glucocorticoid receptor-like (DNA-binding domain)"/>
    <property type="match status" value="2"/>
</dbReference>
<keyword evidence="2 9" id="KW-0479">Metal-binding</keyword>
<dbReference type="AlphaFoldDB" id="A0A183J8A1"/>
<feature type="domain" description="LIM zinc-binding" evidence="10">
    <location>
        <begin position="8"/>
        <end position="69"/>
    </location>
</feature>
<keyword evidence="4 9" id="KW-0862">Zinc</keyword>
<dbReference type="PANTHER" id="PTHR24208">
    <property type="entry name" value="LIM/HOMEOBOX PROTEIN LHX"/>
    <property type="match status" value="1"/>
</dbReference>
<evidence type="ECO:0000256" key="2">
    <source>
        <dbReference type="ARBA" id="ARBA00022723"/>
    </source>
</evidence>
<dbReference type="EMBL" id="UZAM01016979">
    <property type="protein sequence ID" value="VDP45430.1"/>
    <property type="molecule type" value="Genomic_DNA"/>
</dbReference>
<dbReference type="PANTHER" id="PTHR24208:SF168">
    <property type="entry name" value="PROTEIN APTEROUS"/>
    <property type="match status" value="1"/>
</dbReference>
<proteinExistence type="predicted"/>